<dbReference type="PANTHER" id="PTHR36113">
    <property type="entry name" value="LYASE, PUTATIVE-RELATED-RELATED"/>
    <property type="match status" value="1"/>
</dbReference>
<dbReference type="GO" id="GO:0046872">
    <property type="term" value="F:metal ion binding"/>
    <property type="evidence" value="ECO:0007669"/>
    <property type="project" value="UniProtKB-KW"/>
</dbReference>
<proteinExistence type="predicted"/>
<dbReference type="EMBL" id="CP041666">
    <property type="protein sequence ID" value="QDP39413.1"/>
    <property type="molecule type" value="Genomic_DNA"/>
</dbReference>
<dbReference type="KEGG" id="aqt:FN924_03935"/>
<dbReference type="OrthoDB" id="192739at2"/>
<dbReference type="SUPFAM" id="SSF54593">
    <property type="entry name" value="Glyoxalase/Bleomycin resistance protein/Dihydroxybiphenyl dioxygenase"/>
    <property type="match status" value="1"/>
</dbReference>
<dbReference type="NCBIfam" id="NF000222">
    <property type="entry name" value="FosX"/>
    <property type="match status" value="1"/>
</dbReference>
<dbReference type="Pfam" id="PF00903">
    <property type="entry name" value="Glyoxalase"/>
    <property type="match status" value="1"/>
</dbReference>
<evidence type="ECO:0000313" key="3">
    <source>
        <dbReference type="EMBL" id="QDP39413.1"/>
    </source>
</evidence>
<dbReference type="AlphaFoldDB" id="A0A516KDC0"/>
<dbReference type="InterPro" id="IPR037523">
    <property type="entry name" value="VOC_core"/>
</dbReference>
<keyword evidence="3" id="KW-0808">Transferase</keyword>
<name>A0A516KDC0_9BACI</name>
<keyword evidence="1" id="KW-0479">Metal-binding</keyword>
<dbReference type="Proteomes" id="UP000315215">
    <property type="component" value="Chromosome"/>
</dbReference>
<dbReference type="GO" id="GO:0016740">
    <property type="term" value="F:transferase activity"/>
    <property type="evidence" value="ECO:0007669"/>
    <property type="project" value="UniProtKB-KW"/>
</dbReference>
<dbReference type="InterPro" id="IPR004360">
    <property type="entry name" value="Glyas_Fos-R_dOase_dom"/>
</dbReference>
<dbReference type="InterPro" id="IPR037434">
    <property type="entry name" value="FosX"/>
</dbReference>
<dbReference type="Gene3D" id="3.10.180.10">
    <property type="entry name" value="2,3-Dihydroxybiphenyl 1,2-Dioxygenase, domain 1"/>
    <property type="match status" value="1"/>
</dbReference>
<dbReference type="RefSeq" id="WP_143892163.1">
    <property type="nucleotide sequence ID" value="NZ_CP041666.1"/>
</dbReference>
<sequence>MLEGISHITFVVKDLDRTTALFKELFNAKEVYYSGEKTHSLYKERFFLIGGHWIALMESENIVNKTYHHVAFKINEEDVDDYVTKIQDLKLEMKPPRPRIQGEGYSIYFYDYDHNLFELHTGTLEERIASYKTVDNGGA</sequence>
<dbReference type="PANTHER" id="PTHR36113:SF6">
    <property type="entry name" value="FOSFOMYCIN RESISTANCE PROTEIN FOSX"/>
    <property type="match status" value="1"/>
</dbReference>
<feature type="domain" description="VOC" evidence="2">
    <location>
        <begin position="4"/>
        <end position="122"/>
    </location>
</feature>
<dbReference type="InterPro" id="IPR051332">
    <property type="entry name" value="Fosfomycin_Res_Enzymes"/>
</dbReference>
<reference evidence="3 4" key="1">
    <citation type="submission" date="2019-07" db="EMBL/GenBank/DDBJ databases">
        <authorList>
            <person name="Li J."/>
        </authorList>
    </citation>
    <scope>NUCLEOTIDE SEQUENCE [LARGE SCALE GENOMIC DNA]</scope>
    <source>
        <strain evidence="3 4">TKL69</strain>
    </source>
</reference>
<protein>
    <submittedName>
        <fullName evidence="3">FosX/FosE/FosI family fosfomycin resistance thiol transferase</fullName>
    </submittedName>
</protein>
<keyword evidence="4" id="KW-1185">Reference proteome</keyword>
<dbReference type="CDD" id="cd08364">
    <property type="entry name" value="FosX"/>
    <property type="match status" value="1"/>
</dbReference>
<evidence type="ECO:0000313" key="4">
    <source>
        <dbReference type="Proteomes" id="UP000315215"/>
    </source>
</evidence>
<evidence type="ECO:0000256" key="1">
    <source>
        <dbReference type="ARBA" id="ARBA00022723"/>
    </source>
</evidence>
<dbReference type="PROSITE" id="PS51819">
    <property type="entry name" value="VOC"/>
    <property type="match status" value="1"/>
</dbReference>
<evidence type="ECO:0000259" key="2">
    <source>
        <dbReference type="PROSITE" id="PS51819"/>
    </source>
</evidence>
<organism evidence="3 4">
    <name type="scientific">Radiobacillus deserti</name>
    <dbReference type="NCBI Taxonomy" id="2594883"/>
    <lineage>
        <taxon>Bacteria</taxon>
        <taxon>Bacillati</taxon>
        <taxon>Bacillota</taxon>
        <taxon>Bacilli</taxon>
        <taxon>Bacillales</taxon>
        <taxon>Bacillaceae</taxon>
        <taxon>Radiobacillus</taxon>
    </lineage>
</organism>
<accession>A0A516KDC0</accession>
<dbReference type="InterPro" id="IPR029068">
    <property type="entry name" value="Glyas_Bleomycin-R_OHBP_Dase"/>
</dbReference>
<gene>
    <name evidence="3" type="primary">fosX</name>
    <name evidence="3" type="ORF">FN924_03935</name>
</gene>